<dbReference type="InterPro" id="IPR022496">
    <property type="entry name" value="T6A_TsaB"/>
</dbReference>
<dbReference type="NCBIfam" id="TIGR03725">
    <property type="entry name" value="T6A_YeaZ"/>
    <property type="match status" value="1"/>
</dbReference>
<keyword evidence="3" id="KW-1185">Reference proteome</keyword>
<dbReference type="InterPro" id="IPR000905">
    <property type="entry name" value="Gcp-like_dom"/>
</dbReference>
<comment type="caution">
    <text evidence="2">The sequence shown here is derived from an EMBL/GenBank/DDBJ whole genome shotgun (WGS) entry which is preliminary data.</text>
</comment>
<reference evidence="2 3" key="1">
    <citation type="submission" date="2019-05" db="EMBL/GenBank/DDBJ databases">
        <title>Verrucobacter flavum gen. nov., sp. nov. a new member of the family Verrucomicrobiaceae.</title>
        <authorList>
            <person name="Szuroczki S."/>
            <person name="Abbaszade G."/>
            <person name="Szabo A."/>
            <person name="Felfoldi T."/>
            <person name="Schumann P."/>
            <person name="Boka K."/>
            <person name="Keki Z."/>
            <person name="Toumi M."/>
            <person name="Toth E."/>
        </authorList>
    </citation>
    <scope>NUCLEOTIDE SEQUENCE [LARGE SCALE GENOMIC DNA]</scope>
    <source>
        <strain evidence="2 3">MG-N-17</strain>
    </source>
</reference>
<dbReference type="GO" id="GO:0002949">
    <property type="term" value="P:tRNA threonylcarbamoyladenosine modification"/>
    <property type="evidence" value="ECO:0007669"/>
    <property type="project" value="InterPro"/>
</dbReference>
<evidence type="ECO:0000259" key="1">
    <source>
        <dbReference type="Pfam" id="PF00814"/>
    </source>
</evidence>
<gene>
    <name evidence="2" type="primary">tsaB</name>
    <name evidence="2" type="ORF">FEM03_04100</name>
</gene>
<dbReference type="Pfam" id="PF00814">
    <property type="entry name" value="TsaD"/>
    <property type="match status" value="1"/>
</dbReference>
<proteinExistence type="predicted"/>
<dbReference type="InterPro" id="IPR043129">
    <property type="entry name" value="ATPase_NBD"/>
</dbReference>
<dbReference type="Proteomes" id="UP000306196">
    <property type="component" value="Unassembled WGS sequence"/>
</dbReference>
<evidence type="ECO:0000313" key="3">
    <source>
        <dbReference type="Proteomes" id="UP000306196"/>
    </source>
</evidence>
<dbReference type="AlphaFoldDB" id="A0A5R8KIZ6"/>
<dbReference type="SUPFAM" id="SSF53067">
    <property type="entry name" value="Actin-like ATPase domain"/>
    <property type="match status" value="1"/>
</dbReference>
<name>A0A5R8KIZ6_9BACT</name>
<accession>A0A5R8KIZ6</accession>
<sequence>MAGGLFMGMGSCVLAMDTSTARGEVAVVRGGETLLVAGFESERSHNAQMFSPLREALEAAGDDLGLIVVGTGPGSYTGVRIGIAAAQGLAWSRGVPVVGISSLLAPVSGSDKASFVMCGDARRGLFYWARVVDGAMVGEIESVPEAEFRAKRAELSEVPWFSFESKVPGGLEGVELARPSALSLARLGRKLGEGEKGRLTAQVLEPVYLSAPFVTAKKVS</sequence>
<dbReference type="Gene3D" id="3.30.420.40">
    <property type="match status" value="1"/>
</dbReference>
<dbReference type="OrthoDB" id="9784166at2"/>
<protein>
    <submittedName>
        <fullName evidence="2">tRNA (Adenosine(37)-N6)-threonylcarbamoyltransferase complex dimerization subunit type 1 TsaB</fullName>
    </submittedName>
</protein>
<keyword evidence="2" id="KW-0808">Transferase</keyword>
<evidence type="ECO:0000313" key="2">
    <source>
        <dbReference type="EMBL" id="TLD71915.1"/>
    </source>
</evidence>
<dbReference type="GO" id="GO:0016740">
    <property type="term" value="F:transferase activity"/>
    <property type="evidence" value="ECO:0007669"/>
    <property type="project" value="UniProtKB-KW"/>
</dbReference>
<organism evidence="2 3">
    <name type="scientific">Phragmitibacter flavus</name>
    <dbReference type="NCBI Taxonomy" id="2576071"/>
    <lineage>
        <taxon>Bacteria</taxon>
        <taxon>Pseudomonadati</taxon>
        <taxon>Verrucomicrobiota</taxon>
        <taxon>Verrucomicrobiia</taxon>
        <taxon>Verrucomicrobiales</taxon>
        <taxon>Verrucomicrobiaceae</taxon>
        <taxon>Phragmitibacter</taxon>
    </lineage>
</organism>
<dbReference type="EMBL" id="VAUV01000003">
    <property type="protein sequence ID" value="TLD71915.1"/>
    <property type="molecule type" value="Genomic_DNA"/>
</dbReference>
<feature type="domain" description="Gcp-like" evidence="1">
    <location>
        <begin position="41"/>
        <end position="130"/>
    </location>
</feature>